<proteinExistence type="predicted"/>
<dbReference type="OrthoDB" id="9797768at2"/>
<organism evidence="2 3">
    <name type="scientific">Rhodocyclus tenuis</name>
    <name type="common">Rhodospirillum tenue</name>
    <dbReference type="NCBI Taxonomy" id="1066"/>
    <lineage>
        <taxon>Bacteria</taxon>
        <taxon>Pseudomonadati</taxon>
        <taxon>Pseudomonadota</taxon>
        <taxon>Betaproteobacteria</taxon>
        <taxon>Rhodocyclales</taxon>
        <taxon>Rhodocyclaceae</taxon>
        <taxon>Rhodocyclus</taxon>
    </lineage>
</organism>
<gene>
    <name evidence="2" type="ORF">GGD90_002135</name>
</gene>
<dbReference type="Gene3D" id="1.10.3210.10">
    <property type="entry name" value="Hypothetical protein af1432"/>
    <property type="match status" value="1"/>
</dbReference>
<dbReference type="EMBL" id="JACIGE010000007">
    <property type="protein sequence ID" value="MBB4247750.1"/>
    <property type="molecule type" value="Genomic_DNA"/>
</dbReference>
<dbReference type="InterPro" id="IPR006675">
    <property type="entry name" value="HDIG_dom"/>
</dbReference>
<dbReference type="RefSeq" id="WP_153116715.1">
    <property type="nucleotide sequence ID" value="NZ_JACIGE010000007.1"/>
</dbReference>
<name>A0A840GA19_RHOTE</name>
<evidence type="ECO:0000313" key="2">
    <source>
        <dbReference type="EMBL" id="MBB4247750.1"/>
    </source>
</evidence>
<dbReference type="PROSITE" id="PS51833">
    <property type="entry name" value="HDOD"/>
    <property type="match status" value="1"/>
</dbReference>
<dbReference type="NCBIfam" id="TIGR00277">
    <property type="entry name" value="HDIG"/>
    <property type="match status" value="1"/>
</dbReference>
<dbReference type="SUPFAM" id="SSF109604">
    <property type="entry name" value="HD-domain/PDEase-like"/>
    <property type="match status" value="1"/>
</dbReference>
<dbReference type="PANTHER" id="PTHR33525:SF3">
    <property type="entry name" value="RIBONUCLEASE Y"/>
    <property type="match status" value="1"/>
</dbReference>
<sequence length="286" mass="30907">MSHKLLREEVVASRDLLPVFPRVISEIFATLDDPESNLGVLEKLVARDPVLVARVLHLANVAASRSRRDDSIFNLYTAIALIGLAQLREEVIKSKLTGFVHGLLPAGVLPGLWQHGAATGVCAEQLALHLGLPAVPALVAGLLHDIGQVWLCRFQPAAFLSAWEEAKTRSTTIEAAERERFGVDHATIGAWLADSWGLPMQVCVAIRYHHCPDTALSVPLVPLLHVANVLSNALDLGGDYARVSALSQQCCDALGLRWDDSADLLFARIEAANRASAHFYDSPPAA</sequence>
<evidence type="ECO:0000313" key="3">
    <source>
        <dbReference type="Proteomes" id="UP000587070"/>
    </source>
</evidence>
<dbReference type="PANTHER" id="PTHR33525">
    <property type="match status" value="1"/>
</dbReference>
<protein>
    <submittedName>
        <fullName evidence="2">Putative nucleotidyltransferase with HDIG domain</fullName>
    </submittedName>
</protein>
<dbReference type="InterPro" id="IPR013976">
    <property type="entry name" value="HDOD"/>
</dbReference>
<dbReference type="InterPro" id="IPR052340">
    <property type="entry name" value="RNase_Y/CdgJ"/>
</dbReference>
<keyword evidence="3" id="KW-1185">Reference proteome</keyword>
<dbReference type="Proteomes" id="UP000587070">
    <property type="component" value="Unassembled WGS sequence"/>
</dbReference>
<dbReference type="Pfam" id="PF08668">
    <property type="entry name" value="HDOD"/>
    <property type="match status" value="1"/>
</dbReference>
<reference evidence="2 3" key="1">
    <citation type="submission" date="2020-08" db="EMBL/GenBank/DDBJ databases">
        <title>Genome sequencing of Purple Non-Sulfur Bacteria from various extreme environments.</title>
        <authorList>
            <person name="Mayer M."/>
        </authorList>
    </citation>
    <scope>NUCLEOTIDE SEQUENCE [LARGE SCALE GENOMIC DNA]</scope>
    <source>
        <strain evidence="2 3">2761</strain>
    </source>
</reference>
<accession>A0A840GA19</accession>
<evidence type="ECO:0000259" key="1">
    <source>
        <dbReference type="PROSITE" id="PS51833"/>
    </source>
</evidence>
<dbReference type="AlphaFoldDB" id="A0A840GA19"/>
<dbReference type="GO" id="GO:0016740">
    <property type="term" value="F:transferase activity"/>
    <property type="evidence" value="ECO:0007669"/>
    <property type="project" value="UniProtKB-KW"/>
</dbReference>
<feature type="domain" description="HDOD" evidence="1">
    <location>
        <begin position="17"/>
        <end position="212"/>
    </location>
</feature>
<keyword evidence="2" id="KW-0808">Transferase</keyword>
<comment type="caution">
    <text evidence="2">The sequence shown here is derived from an EMBL/GenBank/DDBJ whole genome shotgun (WGS) entry which is preliminary data.</text>
</comment>